<feature type="compositionally biased region" description="Polar residues" evidence="8">
    <location>
        <begin position="208"/>
        <end position="218"/>
    </location>
</feature>
<keyword evidence="3" id="KW-0677">Repeat</keyword>
<dbReference type="InterPro" id="IPR007219">
    <property type="entry name" value="XnlR_reg_dom"/>
</dbReference>
<dbReference type="GO" id="GO:0008270">
    <property type="term" value="F:zinc ion binding"/>
    <property type="evidence" value="ECO:0007669"/>
    <property type="project" value="UniProtKB-KW"/>
</dbReference>
<dbReference type="PANTHER" id="PTHR40626:SF12">
    <property type="entry name" value="RFEC"/>
    <property type="match status" value="1"/>
</dbReference>
<reference evidence="10 11" key="1">
    <citation type="journal article" date="2016" name="Fungal Biol.">
        <title>The genome of Xylona heveae provides a window into fungal endophytism.</title>
        <authorList>
            <person name="Gazis R."/>
            <person name="Kuo A."/>
            <person name="Riley R."/>
            <person name="LaButti K."/>
            <person name="Lipzen A."/>
            <person name="Lin J."/>
            <person name="Amirebrahimi M."/>
            <person name="Hesse C.N."/>
            <person name="Spatafora J.W."/>
            <person name="Henrissat B."/>
            <person name="Hainaut M."/>
            <person name="Grigoriev I.V."/>
            <person name="Hibbett D.S."/>
        </authorList>
    </citation>
    <scope>NUCLEOTIDE SEQUENCE [LARGE SCALE GENOMIC DNA]</scope>
    <source>
        <strain evidence="10 11">TC161</strain>
    </source>
</reference>
<evidence type="ECO:0000256" key="1">
    <source>
        <dbReference type="ARBA" id="ARBA00004123"/>
    </source>
</evidence>
<dbReference type="InterPro" id="IPR036236">
    <property type="entry name" value="Znf_C2H2_sf"/>
</dbReference>
<dbReference type="GO" id="GO:0005634">
    <property type="term" value="C:nucleus"/>
    <property type="evidence" value="ECO:0007669"/>
    <property type="project" value="UniProtKB-SubCell"/>
</dbReference>
<dbReference type="GO" id="GO:0000978">
    <property type="term" value="F:RNA polymerase II cis-regulatory region sequence-specific DNA binding"/>
    <property type="evidence" value="ECO:0007669"/>
    <property type="project" value="InterPro"/>
</dbReference>
<organism evidence="10 11">
    <name type="scientific">Xylona heveae (strain CBS 132557 / TC161)</name>
    <dbReference type="NCBI Taxonomy" id="1328760"/>
    <lineage>
        <taxon>Eukaryota</taxon>
        <taxon>Fungi</taxon>
        <taxon>Dikarya</taxon>
        <taxon>Ascomycota</taxon>
        <taxon>Pezizomycotina</taxon>
        <taxon>Xylonomycetes</taxon>
        <taxon>Xylonales</taxon>
        <taxon>Xylonaceae</taxon>
        <taxon>Xylona</taxon>
    </lineage>
</organism>
<dbReference type="GeneID" id="28895964"/>
<proteinExistence type="predicted"/>
<dbReference type="EMBL" id="KV407455">
    <property type="protein sequence ID" value="KZF25325.1"/>
    <property type="molecule type" value="Genomic_DNA"/>
</dbReference>
<dbReference type="Gene3D" id="3.30.160.60">
    <property type="entry name" value="Classic Zinc Finger"/>
    <property type="match status" value="2"/>
</dbReference>
<dbReference type="GO" id="GO:0000785">
    <property type="term" value="C:chromatin"/>
    <property type="evidence" value="ECO:0007669"/>
    <property type="project" value="TreeGrafter"/>
</dbReference>
<dbReference type="PANTHER" id="PTHR40626">
    <property type="entry name" value="MIP31509P"/>
    <property type="match status" value="1"/>
</dbReference>
<feature type="region of interest" description="Disordered" evidence="8">
    <location>
        <begin position="1"/>
        <end position="46"/>
    </location>
</feature>
<evidence type="ECO:0000259" key="9">
    <source>
        <dbReference type="PROSITE" id="PS50157"/>
    </source>
</evidence>
<keyword evidence="5" id="KW-0862">Zinc</keyword>
<dbReference type="InterPro" id="IPR051059">
    <property type="entry name" value="VerF-like"/>
</dbReference>
<evidence type="ECO:0000313" key="10">
    <source>
        <dbReference type="EMBL" id="KZF25325.1"/>
    </source>
</evidence>
<keyword evidence="11" id="KW-1185">Reference proteome</keyword>
<keyword evidence="2" id="KW-0479">Metal-binding</keyword>
<dbReference type="PROSITE" id="PS50157">
    <property type="entry name" value="ZINC_FINGER_C2H2_2"/>
    <property type="match status" value="1"/>
</dbReference>
<sequence length="1070" mass="116074">MDVHFPPNGSDVSVSSGHLPQLTSLSGLQSQPLQHSHLPAHTLPPLQPQSAALSFARSVYSSSASSASHTPREAQSPNVSIPGTPSSQFPHVGSSSSLRDMGTGSYFQPSTSYQTSQPLPSTATLAHAQPHPIAPAPPHGRLPVPLRPMPSGGLGPLTLPSQYSPSPSLPQTPVLSDHEQQPTHVVGSQGRRGILPSAPGRAAAVGGNTPTSGKNTTIPAKDADGKFPCPHCNKTYLHAKHLKRHLLRHTGDRPYMCILCKDTFSRSDILKRHFQKCSLRRGNPTGASHLSHSQAHLKKTLPGQNKQAPAGSENPEFNLNGADDFHDNSLPAPIGGVSSTLPAPNQNKYLDEPHPALAPLNGSANGIKRPNSGDGRDQRSLTGPGPSGSNRASFDAAHGTGIPSTYHSTLDHGMPAYAMPNNQGHFSHGYDYRHHTPDHGFNLDANHRSNMYNGTHSGTGHEFDWSNMFHGNSHDGFMDPLFHSSGGHANLHVKPEQGMAHGHFDGHPDGHHDSAFPGLYQAGGVGPEALVGTFPHWNPETSQDDPLQAKADRLVGFCLSAEGADQSVDDYQATGVLRRILSVDNIKHFVQLFANYQTHWPIVHMPTFNIVEAFNGLVLGVLCLGAVYSDKVSGADVKFLMERTRAAIQRHFPTVFPTTKGSGAIRAGSRNNGPFTFEELQALFLFQSMCIWHGDLVQREAAKQSLATLVAMVRDAGFLHPAGPGSSAYSVLHQIGQPIDRFTADWDWSAWVEQEKRSRLMYACFLIDSSLTIYFNMPPQLNPFEIRLPLPADDAAWEAKTAVECADALGLHGSTAQGRNITGSRRIQQPEMSQALKALMSPVYAFQTRTTNVLSKFILIHALHILLWQGQRQISQGLGLAGWSEMSLSDVNLARAMPQNDWVSMSASSSAATSGRETPIEYATGAQSPGGQQFLKSMNQALQKWKQVWDEDLSLQYPVGSPRQWRQGLCRDAVHFYWLARIILRNYRALDWKVPADTRLAQVMSLLQKIKGWVASDHAARGEEVGSVGNIDDSFGVEDLNLDMKLIYKPISDQTTSTAVPGVGHVPLGL</sequence>
<dbReference type="STRING" id="1328760.A0A165ISL2"/>
<feature type="compositionally biased region" description="Low complexity" evidence="8">
    <location>
        <begin position="156"/>
        <end position="173"/>
    </location>
</feature>
<evidence type="ECO:0000256" key="3">
    <source>
        <dbReference type="ARBA" id="ARBA00022737"/>
    </source>
</evidence>
<dbReference type="PROSITE" id="PS00028">
    <property type="entry name" value="ZINC_FINGER_C2H2_1"/>
    <property type="match status" value="1"/>
</dbReference>
<feature type="domain" description="C2H2-type" evidence="9">
    <location>
        <begin position="227"/>
        <end position="254"/>
    </location>
</feature>
<dbReference type="Pfam" id="PF04082">
    <property type="entry name" value="Fungal_trans"/>
    <property type="match status" value="1"/>
</dbReference>
<keyword evidence="4 7" id="KW-0863">Zinc-finger</keyword>
<feature type="region of interest" description="Disordered" evidence="8">
    <location>
        <begin position="64"/>
        <end position="219"/>
    </location>
</feature>
<dbReference type="Proteomes" id="UP000076632">
    <property type="component" value="Unassembled WGS sequence"/>
</dbReference>
<evidence type="ECO:0000256" key="6">
    <source>
        <dbReference type="ARBA" id="ARBA00023242"/>
    </source>
</evidence>
<dbReference type="RefSeq" id="XP_018190880.1">
    <property type="nucleotide sequence ID" value="XM_018330827.1"/>
</dbReference>
<dbReference type="SMART" id="SM00355">
    <property type="entry name" value="ZnF_C2H2"/>
    <property type="match status" value="2"/>
</dbReference>
<feature type="compositionally biased region" description="Polar residues" evidence="8">
    <location>
        <begin position="285"/>
        <end position="294"/>
    </location>
</feature>
<dbReference type="OrthoDB" id="9439903at2759"/>
<keyword evidence="6" id="KW-0539">Nucleus</keyword>
<evidence type="ECO:0000256" key="7">
    <source>
        <dbReference type="PROSITE-ProRule" id="PRU00042"/>
    </source>
</evidence>
<dbReference type="CDD" id="cd12148">
    <property type="entry name" value="fungal_TF_MHR"/>
    <property type="match status" value="1"/>
</dbReference>
<feature type="compositionally biased region" description="Polar residues" evidence="8">
    <location>
        <begin position="10"/>
        <end position="34"/>
    </location>
</feature>
<dbReference type="OMA" id="FYWLAKY"/>
<evidence type="ECO:0000256" key="2">
    <source>
        <dbReference type="ARBA" id="ARBA00022723"/>
    </source>
</evidence>
<dbReference type="InParanoid" id="A0A165ISL2"/>
<feature type="compositionally biased region" description="Pro residues" evidence="8">
    <location>
        <begin position="132"/>
        <end position="148"/>
    </location>
</feature>
<feature type="region of interest" description="Disordered" evidence="8">
    <location>
        <begin position="280"/>
        <end position="400"/>
    </location>
</feature>
<dbReference type="SUPFAM" id="SSF57667">
    <property type="entry name" value="beta-beta-alpha zinc fingers"/>
    <property type="match status" value="1"/>
</dbReference>
<evidence type="ECO:0000256" key="5">
    <source>
        <dbReference type="ARBA" id="ARBA00022833"/>
    </source>
</evidence>
<dbReference type="GO" id="GO:0006351">
    <property type="term" value="P:DNA-templated transcription"/>
    <property type="evidence" value="ECO:0007669"/>
    <property type="project" value="InterPro"/>
</dbReference>
<evidence type="ECO:0000256" key="4">
    <source>
        <dbReference type="ARBA" id="ARBA00022771"/>
    </source>
</evidence>
<accession>A0A165ISL2</accession>
<feature type="compositionally biased region" description="Polar residues" evidence="8">
    <location>
        <begin position="73"/>
        <end position="98"/>
    </location>
</feature>
<feature type="compositionally biased region" description="Polar residues" evidence="8">
    <location>
        <begin position="105"/>
        <end position="124"/>
    </location>
</feature>
<evidence type="ECO:0000313" key="11">
    <source>
        <dbReference type="Proteomes" id="UP000076632"/>
    </source>
</evidence>
<name>A0A165ISL2_XYLHT</name>
<comment type="subcellular location">
    <subcellularLocation>
        <location evidence="1">Nucleus</location>
    </subcellularLocation>
</comment>
<dbReference type="GO" id="GO:0000981">
    <property type="term" value="F:DNA-binding transcription factor activity, RNA polymerase II-specific"/>
    <property type="evidence" value="ECO:0007669"/>
    <property type="project" value="InterPro"/>
</dbReference>
<feature type="compositionally biased region" description="Polar residues" evidence="8">
    <location>
        <begin position="337"/>
        <end position="348"/>
    </location>
</feature>
<dbReference type="InterPro" id="IPR013087">
    <property type="entry name" value="Znf_C2H2_type"/>
</dbReference>
<protein>
    <recommendedName>
        <fullName evidence="9">C2H2-type domain-containing protein</fullName>
    </recommendedName>
</protein>
<dbReference type="AlphaFoldDB" id="A0A165ISL2"/>
<evidence type="ECO:0000256" key="8">
    <source>
        <dbReference type="SAM" id="MobiDB-lite"/>
    </source>
</evidence>
<gene>
    <name evidence="10" type="ORF">L228DRAFT_236434</name>
</gene>